<proteinExistence type="predicted"/>
<evidence type="ECO:0000313" key="1">
    <source>
        <dbReference type="EMBL" id="ETX04825.1"/>
    </source>
</evidence>
<name>W4M3S3_9BACT</name>
<organism evidence="1 2">
    <name type="scientific">Candidatus Entotheonella gemina</name>
    <dbReference type="NCBI Taxonomy" id="1429439"/>
    <lineage>
        <taxon>Bacteria</taxon>
        <taxon>Pseudomonadati</taxon>
        <taxon>Nitrospinota/Tectimicrobiota group</taxon>
        <taxon>Candidatus Tectimicrobiota</taxon>
        <taxon>Candidatus Entotheonellia</taxon>
        <taxon>Candidatus Entotheonellales</taxon>
        <taxon>Candidatus Entotheonellaceae</taxon>
        <taxon>Candidatus Entotheonella</taxon>
    </lineage>
</organism>
<keyword evidence="2" id="KW-1185">Reference proteome</keyword>
<protein>
    <submittedName>
        <fullName evidence="1">Uncharacterized protein</fullName>
    </submittedName>
</protein>
<gene>
    <name evidence="1" type="ORF">ETSY2_26535</name>
</gene>
<dbReference type="AlphaFoldDB" id="W4M3S3"/>
<dbReference type="EMBL" id="AZHX01001107">
    <property type="protein sequence ID" value="ETX04825.1"/>
    <property type="molecule type" value="Genomic_DNA"/>
</dbReference>
<reference evidence="1 2" key="1">
    <citation type="journal article" date="2014" name="Nature">
        <title>An environmental bacterial taxon with a large and distinct metabolic repertoire.</title>
        <authorList>
            <person name="Wilson M.C."/>
            <person name="Mori T."/>
            <person name="Ruckert C."/>
            <person name="Uria A.R."/>
            <person name="Helf M.J."/>
            <person name="Takada K."/>
            <person name="Gernert C."/>
            <person name="Steffens U.A."/>
            <person name="Heycke N."/>
            <person name="Schmitt S."/>
            <person name="Rinke C."/>
            <person name="Helfrich E.J."/>
            <person name="Brachmann A.O."/>
            <person name="Gurgui C."/>
            <person name="Wakimoto T."/>
            <person name="Kracht M."/>
            <person name="Crusemann M."/>
            <person name="Hentschel U."/>
            <person name="Abe I."/>
            <person name="Matsunaga S."/>
            <person name="Kalinowski J."/>
            <person name="Takeyama H."/>
            <person name="Piel J."/>
        </authorList>
    </citation>
    <scope>NUCLEOTIDE SEQUENCE [LARGE SCALE GENOMIC DNA]</scope>
    <source>
        <strain evidence="2">TSY2</strain>
    </source>
</reference>
<accession>W4M3S3</accession>
<sequence length="44" mass="5164">MGWMVIEAGCKIVFTQQLKRSDMSWTIKGEQMRLDLHAIRLSRV</sequence>
<comment type="caution">
    <text evidence="1">The sequence shown here is derived from an EMBL/GenBank/DDBJ whole genome shotgun (WGS) entry which is preliminary data.</text>
</comment>
<dbReference type="Proteomes" id="UP000019140">
    <property type="component" value="Unassembled WGS sequence"/>
</dbReference>
<dbReference type="HOGENOM" id="CLU_3213841_0_0_7"/>
<evidence type="ECO:0000313" key="2">
    <source>
        <dbReference type="Proteomes" id="UP000019140"/>
    </source>
</evidence>